<dbReference type="PROSITE" id="PS00211">
    <property type="entry name" value="ABC_TRANSPORTER_1"/>
    <property type="match status" value="2"/>
</dbReference>
<dbReference type="InterPro" id="IPR005284">
    <property type="entry name" value="Pigment_permease/Abcg"/>
</dbReference>
<proteinExistence type="inferred from homology"/>
<evidence type="ECO:0000256" key="6">
    <source>
        <dbReference type="ARBA" id="ARBA00022741"/>
    </source>
</evidence>
<keyword evidence="5 11" id="KW-0812">Transmembrane</keyword>
<feature type="transmembrane region" description="Helical" evidence="11">
    <location>
        <begin position="1185"/>
        <end position="1216"/>
    </location>
</feature>
<dbReference type="KEGG" id="ccal:108623983"/>
<dbReference type="InterPro" id="IPR043926">
    <property type="entry name" value="ABCG_dom"/>
</dbReference>
<dbReference type="PANTHER" id="PTHR48041:SF129">
    <property type="entry name" value="PROTEIN WHITE"/>
    <property type="match status" value="1"/>
</dbReference>
<feature type="transmembrane region" description="Helical" evidence="11">
    <location>
        <begin position="580"/>
        <end position="602"/>
    </location>
</feature>
<dbReference type="Proteomes" id="UP000694925">
    <property type="component" value="Unplaced"/>
</dbReference>
<protein>
    <recommendedName>
        <fullName evidence="10">Protein white</fullName>
    </recommendedName>
</protein>
<evidence type="ECO:0000256" key="3">
    <source>
        <dbReference type="ARBA" id="ARBA00022448"/>
    </source>
</evidence>
<feature type="transmembrane region" description="Helical" evidence="11">
    <location>
        <begin position="552"/>
        <end position="573"/>
    </location>
</feature>
<dbReference type="SUPFAM" id="SSF52540">
    <property type="entry name" value="P-loop containing nucleoside triphosphate hydrolases"/>
    <property type="match status" value="2"/>
</dbReference>
<dbReference type="InterPro" id="IPR003593">
    <property type="entry name" value="AAA+_ATPase"/>
</dbReference>
<keyword evidence="6" id="KW-0547">Nucleotide-binding</keyword>
<name>A0AAJ7S083_9HYME</name>
<feature type="domain" description="ABC transporter" evidence="12">
    <location>
        <begin position="732"/>
        <end position="980"/>
    </location>
</feature>
<dbReference type="InterPro" id="IPR013525">
    <property type="entry name" value="ABC2_TM"/>
</dbReference>
<feature type="transmembrane region" description="Helical" evidence="11">
    <location>
        <begin position="1151"/>
        <end position="1179"/>
    </location>
</feature>
<dbReference type="GO" id="GO:0031409">
    <property type="term" value="F:pigment binding"/>
    <property type="evidence" value="ECO:0007669"/>
    <property type="project" value="UniProtKB-KW"/>
</dbReference>
<feature type="transmembrane region" description="Helical" evidence="11">
    <location>
        <begin position="1303"/>
        <end position="1326"/>
    </location>
</feature>
<comment type="subcellular location">
    <subcellularLocation>
        <location evidence="1">Membrane</location>
        <topology evidence="1">Multi-pass membrane protein</topology>
    </subcellularLocation>
</comment>
<evidence type="ECO:0000256" key="11">
    <source>
        <dbReference type="SAM" id="Phobius"/>
    </source>
</evidence>
<dbReference type="GO" id="GO:0016887">
    <property type="term" value="F:ATP hydrolysis activity"/>
    <property type="evidence" value="ECO:0007669"/>
    <property type="project" value="InterPro"/>
</dbReference>
<feature type="transmembrane region" description="Helical" evidence="11">
    <location>
        <begin position="517"/>
        <end position="540"/>
    </location>
</feature>
<evidence type="ECO:0000313" key="14">
    <source>
        <dbReference type="RefSeq" id="XP_026668551.1"/>
    </source>
</evidence>
<dbReference type="PROSITE" id="PS50893">
    <property type="entry name" value="ABC_TRANSPORTER_2"/>
    <property type="match status" value="2"/>
</dbReference>
<evidence type="ECO:0000313" key="13">
    <source>
        <dbReference type="Proteomes" id="UP000694925"/>
    </source>
</evidence>
<evidence type="ECO:0000256" key="5">
    <source>
        <dbReference type="ARBA" id="ARBA00022692"/>
    </source>
</evidence>
<accession>A0AAJ7S083</accession>
<dbReference type="InterPro" id="IPR027417">
    <property type="entry name" value="P-loop_NTPase"/>
</dbReference>
<dbReference type="GO" id="GO:0140359">
    <property type="term" value="F:ABC-type transporter activity"/>
    <property type="evidence" value="ECO:0007669"/>
    <property type="project" value="InterPro"/>
</dbReference>
<evidence type="ECO:0000256" key="4">
    <source>
        <dbReference type="ARBA" id="ARBA00022474"/>
    </source>
</evidence>
<evidence type="ECO:0000256" key="1">
    <source>
        <dbReference type="ARBA" id="ARBA00004141"/>
    </source>
</evidence>
<keyword evidence="3" id="KW-0813">Transport</keyword>
<keyword evidence="8 11" id="KW-1133">Transmembrane helix</keyword>
<dbReference type="NCBIfam" id="TIGR00955">
    <property type="entry name" value="3a01204"/>
    <property type="match status" value="1"/>
</dbReference>
<dbReference type="FunFam" id="3.40.50.300:FF:001225">
    <property type="entry name" value="ATP-binding cassette sub-family G member"/>
    <property type="match status" value="1"/>
</dbReference>
<dbReference type="CDD" id="cd03213">
    <property type="entry name" value="ABCG_EPDR"/>
    <property type="match status" value="1"/>
</dbReference>
<dbReference type="Pfam" id="PF00005">
    <property type="entry name" value="ABC_tran"/>
    <property type="match status" value="2"/>
</dbReference>
<dbReference type="Pfam" id="PF19055">
    <property type="entry name" value="ABC2_membrane_7"/>
    <property type="match status" value="2"/>
</dbReference>
<evidence type="ECO:0000256" key="7">
    <source>
        <dbReference type="ARBA" id="ARBA00022840"/>
    </source>
</evidence>
<feature type="transmembrane region" description="Helical" evidence="11">
    <location>
        <begin position="665"/>
        <end position="688"/>
    </location>
</feature>
<comment type="similarity">
    <text evidence="2">Belongs to the ABC transporter superfamily. ABCG family. Eye pigment precursor importer (TC 3.A.1.204) subfamily.</text>
</comment>
<evidence type="ECO:0000259" key="12">
    <source>
        <dbReference type="PROSITE" id="PS50893"/>
    </source>
</evidence>
<evidence type="ECO:0000256" key="9">
    <source>
        <dbReference type="ARBA" id="ARBA00023136"/>
    </source>
</evidence>
<evidence type="ECO:0000256" key="8">
    <source>
        <dbReference type="ARBA" id="ARBA00022989"/>
    </source>
</evidence>
<dbReference type="Gene3D" id="3.40.50.300">
    <property type="entry name" value="P-loop containing nucleotide triphosphate hydrolases"/>
    <property type="match status" value="2"/>
</dbReference>
<dbReference type="InterPro" id="IPR050352">
    <property type="entry name" value="ABCG_transporters"/>
</dbReference>
<dbReference type="PANTHER" id="PTHR48041">
    <property type="entry name" value="ABC TRANSPORTER G FAMILY MEMBER 28"/>
    <property type="match status" value="1"/>
</dbReference>
<organism evidence="13 14">
    <name type="scientific">Ceratina calcarata</name>
    <dbReference type="NCBI Taxonomy" id="156304"/>
    <lineage>
        <taxon>Eukaryota</taxon>
        <taxon>Metazoa</taxon>
        <taxon>Ecdysozoa</taxon>
        <taxon>Arthropoda</taxon>
        <taxon>Hexapoda</taxon>
        <taxon>Insecta</taxon>
        <taxon>Pterygota</taxon>
        <taxon>Neoptera</taxon>
        <taxon>Endopterygota</taxon>
        <taxon>Hymenoptera</taxon>
        <taxon>Apocrita</taxon>
        <taxon>Aculeata</taxon>
        <taxon>Apoidea</taxon>
        <taxon>Anthophila</taxon>
        <taxon>Apidae</taxon>
        <taxon>Ceratina</taxon>
        <taxon>Zadontomerus</taxon>
    </lineage>
</organism>
<dbReference type="RefSeq" id="XP_026668551.1">
    <property type="nucleotide sequence ID" value="XM_026812750.1"/>
</dbReference>
<gene>
    <name evidence="14" type="primary">LOC108623983</name>
</gene>
<keyword evidence="7" id="KW-0067">ATP-binding</keyword>
<feature type="transmembrane region" description="Helical" evidence="11">
    <location>
        <begin position="1110"/>
        <end position="1131"/>
    </location>
</feature>
<sequence length="1332" mass="149469">MTATDETEPLLSKRTFSSCNKQQAASYNAISLDASETATSSRTGSDSWSFKLKPILRSSYKAITPLITATTETTRTFDTEIEQRITYTWSDLNIYATKRDEKPWEGFFKRKKSVERRHLLKDVCGAAYPGELLVIMGSSGAGKTTLLNALTFRSGRGVTVSGVMAANGRRVSSTVLTSRTAYVQQDDLFVGTLTVKEHLLFQAMVRMDRGIPMEQRIDRVHRVINELALSKCKNTVIGQPGRIKGLSGGEMKRLSFASEVLTDPPLMFCDEPTSGLDSFMAHQVVTVLKALAARGKTIVVTLHQPSSELFALFDRILLMAEGRVAFMGTTSQACSFFETLGAACPSNYNPADYFVQMLAVVPGQEMSCRHAINTVCDAFQKSELGIKIALEAEAINSECEDSLKDSKSYGKRSPYKASWCEQFRAVLWRCWLSVIKEPILIKVRLLQTIMVSLLIGIVYFNQQLDQDGVMNINGALFIFLTNMTFQNVFAVINVFCTELPIFLREHQNGMYRTDVYFLCKTLAEAPIFIAVPLLFTIISYPMIGLYPGFDHFFITTGIVALVANVSTSFGYLISCISSNLFMALSIGPPVIIPFLLFGGFFLNTASVPFYFEWFSYLSWFRYGNEALLINQWADVETIACTRSNATCPKTGRMILQTFNFSEDHFWTDIICLFSLIVAFRFLAFLALLSKTRRNAKQKIETRVDTMTAMYVLKENPGRHIEDEAVPSRGVMLTWRDVSVYAMDRGRRNVSKQLIENVRGVAKPNDLTAIIGASGAGKSSLMTALAFRTGPELLVKGDIRANGVLIDSSYMMQNSGYMHQEDMFVTTMTVTEHLWFMARMKLDGKIEKSEIRREIDNLLKDVGLSDRRDVRIGSGTDEKTLSGGEKKRLAFATELLTDPKILFLDEPTTGQDSHSANCLVSQLRCFAKRGRTVLCTIHQPSSAVFSFFDRIILIAEGRVVFSGRIDQAVQFFASQGYACPRNYNPADFLIATVAKKNENESGQVVQKMCNAFLISEASVEIDRIINEQTYSSLASKSLGDAQFFAPCCWKKGARCCSRLYWLLYRNFLQVLRDPTVQVLQILQQMSVATIAGLCFVGSVNFDQLGIQATKGVIFILVSENAFFPMYATLALIPQELPLIRREYRAGMYPISLYYIARILSLIPGFVVEPFLFATIVYWLAGLRNDIVTFALTLLILLLTINVSAACGCFFSAAFGNVPVAMAYLVPFDYILMITMGPFVKLGSLPLYIRWVKYISWLLHSNEALTILQWDGIRNISCETTEPELPCITEGDEVLRLYDFDESNFWMDALLMLATYLVFHILACVCLWNRCRWK</sequence>
<evidence type="ECO:0000256" key="2">
    <source>
        <dbReference type="ARBA" id="ARBA00005814"/>
    </source>
</evidence>
<dbReference type="GO" id="GO:0005524">
    <property type="term" value="F:ATP binding"/>
    <property type="evidence" value="ECO:0007669"/>
    <property type="project" value="UniProtKB-KW"/>
</dbReference>
<dbReference type="InterPro" id="IPR003439">
    <property type="entry name" value="ABC_transporter-like_ATP-bd"/>
</dbReference>
<dbReference type="GO" id="GO:0030659">
    <property type="term" value="C:cytoplasmic vesicle membrane"/>
    <property type="evidence" value="ECO:0007669"/>
    <property type="project" value="TreeGrafter"/>
</dbReference>
<reference evidence="14" key="1">
    <citation type="submission" date="2025-08" db="UniProtKB">
        <authorList>
            <consortium name="RefSeq"/>
        </authorList>
    </citation>
    <scope>IDENTIFICATION</scope>
    <source>
        <tissue evidence="14">Whole body</tissue>
    </source>
</reference>
<keyword evidence="9 11" id="KW-0472">Membrane</keyword>
<dbReference type="Pfam" id="PF01061">
    <property type="entry name" value="ABC2_membrane"/>
    <property type="match status" value="2"/>
</dbReference>
<evidence type="ECO:0000256" key="10">
    <source>
        <dbReference type="ARBA" id="ARBA00039188"/>
    </source>
</evidence>
<keyword evidence="4" id="KW-0608">Pigment</keyword>
<dbReference type="SMART" id="SM00382">
    <property type="entry name" value="AAA"/>
    <property type="match status" value="2"/>
</dbReference>
<feature type="transmembrane region" description="Helical" evidence="11">
    <location>
        <begin position="1080"/>
        <end position="1098"/>
    </location>
</feature>
<feature type="transmembrane region" description="Helical" evidence="11">
    <location>
        <begin position="472"/>
        <end position="496"/>
    </location>
</feature>
<keyword evidence="13" id="KW-1185">Reference proteome</keyword>
<feature type="domain" description="ABC transporter" evidence="12">
    <location>
        <begin position="102"/>
        <end position="346"/>
    </location>
</feature>
<dbReference type="GeneID" id="108623983"/>
<dbReference type="InterPro" id="IPR017871">
    <property type="entry name" value="ABC_transporter-like_CS"/>
</dbReference>
<dbReference type="GO" id="GO:0005886">
    <property type="term" value="C:plasma membrane"/>
    <property type="evidence" value="ECO:0007669"/>
    <property type="project" value="TreeGrafter"/>
</dbReference>